<proteinExistence type="predicted"/>
<dbReference type="SUPFAM" id="SSF52402">
    <property type="entry name" value="Adenine nucleotide alpha hydrolases-like"/>
    <property type="match status" value="1"/>
</dbReference>
<comment type="caution">
    <text evidence="1">The sequence shown here is derived from an EMBL/GenBank/DDBJ whole genome shotgun (WGS) entry which is preliminary data.</text>
</comment>
<reference evidence="1 2" key="1">
    <citation type="submission" date="2018-06" db="EMBL/GenBank/DDBJ databases">
        <title>Genomic Encyclopedia of Type Strains, Phase III (KMG-III): the genomes of soil and plant-associated and newly described type strains.</title>
        <authorList>
            <person name="Whitman W."/>
        </authorList>
    </citation>
    <scope>NUCLEOTIDE SEQUENCE [LARGE SCALE GENOMIC DNA]</scope>
    <source>
        <strain evidence="1 2">CGMCC 4.7090</strain>
    </source>
</reference>
<dbReference type="InterPro" id="IPR018317">
    <property type="entry name" value="QueC"/>
</dbReference>
<dbReference type="AlphaFoldDB" id="A0A327YXX3"/>
<keyword evidence="2" id="KW-1185">Reference proteome</keyword>
<dbReference type="OrthoDB" id="9789567at2"/>
<gene>
    <name evidence="1" type="ORF">B0I29_129105</name>
</gene>
<dbReference type="Proteomes" id="UP000249341">
    <property type="component" value="Unassembled WGS sequence"/>
</dbReference>
<dbReference type="EMBL" id="QLMJ01000029">
    <property type="protein sequence ID" value="RAK26069.1"/>
    <property type="molecule type" value="Genomic_DNA"/>
</dbReference>
<accession>A0A327YXX3</accession>
<dbReference type="InterPro" id="IPR014729">
    <property type="entry name" value="Rossmann-like_a/b/a_fold"/>
</dbReference>
<dbReference type="RefSeq" id="WP_146617086.1">
    <property type="nucleotide sequence ID" value="NZ_JACHWI010000002.1"/>
</dbReference>
<evidence type="ECO:0000313" key="2">
    <source>
        <dbReference type="Proteomes" id="UP000249341"/>
    </source>
</evidence>
<sequence length="434" mass="47767">MPKDYNIVVNDCASPPVLGLTHLRTRATPYGGRNFTSSFQDIIGGLPERLTPIQQDWLHILTSIFAADVASKRGAGDDWSRRIQLWIGVREPDHWKPLKPQIELVFKSLTYDQFAVTFVADPDAPPTPRQDREAFPRADSVALVSGGIDSLTGAARLLDLHRTPLFISHQNSGAVSDALQAVDEGLARIGQHAGRRSFTAQKEGIDGTESSQRSRSLLYMGVACLAAACLDISDVYLNENGIMAINVPLTPARIGSFSTHTCNPTIVYDVAKIAGQALGWTGTIHNIIVTSTKPEVVLEAATLGLRDVLPKTVSCWQIGRTRRHCGYCVPCLIRQISFEHAGLSDTSHEIYPLDTIPNGGIRQQTAIDNVTHLAAHVLALSQSDEFELELDFTEIINCDGQLTRRQSMDMHYRWAEQCLSVLERHPHSAHLLGR</sequence>
<protein>
    <submittedName>
        <fullName evidence="1">7-cyano-7-deazaguanine synthase in queuosine biosynthesis</fullName>
    </submittedName>
</protein>
<dbReference type="Gene3D" id="3.40.50.620">
    <property type="entry name" value="HUPs"/>
    <property type="match status" value="1"/>
</dbReference>
<evidence type="ECO:0000313" key="1">
    <source>
        <dbReference type="EMBL" id="RAK26069.1"/>
    </source>
</evidence>
<organism evidence="1 2">
    <name type="scientific">Actinoplanes lutulentus</name>
    <dbReference type="NCBI Taxonomy" id="1287878"/>
    <lineage>
        <taxon>Bacteria</taxon>
        <taxon>Bacillati</taxon>
        <taxon>Actinomycetota</taxon>
        <taxon>Actinomycetes</taxon>
        <taxon>Micromonosporales</taxon>
        <taxon>Micromonosporaceae</taxon>
        <taxon>Actinoplanes</taxon>
    </lineage>
</organism>
<name>A0A327YXX3_9ACTN</name>
<dbReference type="Pfam" id="PF06508">
    <property type="entry name" value="QueC"/>
    <property type="match status" value="1"/>
</dbReference>